<dbReference type="Pfam" id="PF01753">
    <property type="entry name" value="zf-MYND"/>
    <property type="match status" value="1"/>
</dbReference>
<organism evidence="15 16">
    <name type="scientific">Amborella trichopoda</name>
    <dbReference type="NCBI Taxonomy" id="13333"/>
    <lineage>
        <taxon>Eukaryota</taxon>
        <taxon>Viridiplantae</taxon>
        <taxon>Streptophyta</taxon>
        <taxon>Embryophyta</taxon>
        <taxon>Tracheophyta</taxon>
        <taxon>Spermatophyta</taxon>
        <taxon>Magnoliopsida</taxon>
        <taxon>Amborellales</taxon>
        <taxon>Amborellaceae</taxon>
        <taxon>Amborella</taxon>
    </lineage>
</organism>
<feature type="domain" description="MYND-type" evidence="14">
    <location>
        <begin position="70"/>
        <end position="107"/>
    </location>
</feature>
<dbReference type="Gene3D" id="6.10.140.2220">
    <property type="match status" value="1"/>
</dbReference>
<evidence type="ECO:0000256" key="12">
    <source>
        <dbReference type="SAM" id="MobiDB-lite"/>
    </source>
</evidence>
<dbReference type="PANTHER" id="PTHR24006:SF874">
    <property type="entry name" value="UBIQUITIN CARBOXYL-TERMINAL HYDROLASE 16"/>
    <property type="match status" value="1"/>
</dbReference>
<evidence type="ECO:0000313" key="16">
    <source>
        <dbReference type="Proteomes" id="UP000017836"/>
    </source>
</evidence>
<sequence>MPASKELGFSGLLLLVVLVSFVIRQKWRTSVARKEEIRKLVVLAAEEAARAELEASVEYNSVVSVCRQRCAVCFSPTTTRCSRCKAVKYCSGKCQIIHWRQGHKEGCHPPNPETDCSSFSRSSSRSGSEAKSENSFSFNKCTDSEEDHHFKASIISSEPRDSFEASFSPVSTSENETIAAKPDERTHETSGPITEIPNFSTSSDHSMHDFMGPVPDIACETTVLNNLVGTSGLSYDESPSNPTVKTHKVDTISNTESPPFEFKLLNNSPSFRLKHKEKAPNSGVSSHGEDGVCENGDISDATEATTECKQSSPDPVEAPQTSDREQCGFSGSENGNSVRFDSVSLQSPHSSSSSEGDSSVFIRSSSSRKAPDRNDGHEQGRPMSNMVPNMSQSTRMSNFTHLRSKSVDSVKVFSLPKESNDEGRVPKFRWQRFTSSGHSSYGDGRGSASSKANYTEVLSTGSSQAASPVSNGISGGLRTSVRKVVQQFRVSKLSKHNPMFLANEVARKPSKMLFPYDMFAKLYNWERVELWPCGLTNCGNSCYANAVLQCLTFTRPLTAYLLQGLHSRTCQKKDWCFTCEFEGLVLSAREGKSSVSPIKILSQIQNIGSNLGYGREEDAHEFLRYAIDKMQSVCLEEAGKNAMGPLMEETTLIQLTFGGYLHSDIKCLRCQAKSERHERMMDLTVEIQGDIGTLEEALTQFTTPEILEGDNKYKCDRCKSYAKARKRLTVYEAPNILTIVLKRFQSGKFGKLNKSVRFPETLDLSPYMTGESDKSPLYKLYAVVVHLDIMNASFSGHYVCYVRSLQGKWYKIDDSKVKPVDLDRVLSKGAYMLLYSRFSPRLPSLIDCSKSKKSSVSPTEPVGTNRRTKIPSPMVPKPNPSRVFAVPEERTHWVHPYYATNTEMIDLFDEELLPRRMVGTPRMDFSSDSSSLFSGCSDETSWSTESTRDSTSTDDLSEYIFGDSSGHHPHWNRHDDSSDASSPSPTTRFHPKSSSNLAPRNGSSPERGTPSLSFSFSNQMTMDGKGNSSPFLYSDPTNTSNTNHYRKWIADSSKNEIDQEGLYTQNFDDALLSRERTTQGYNY</sequence>
<dbReference type="GO" id="GO:0006508">
    <property type="term" value="P:proteolysis"/>
    <property type="evidence" value="ECO:0007669"/>
    <property type="project" value="UniProtKB-KW"/>
</dbReference>
<dbReference type="InterPro" id="IPR018200">
    <property type="entry name" value="USP_CS"/>
</dbReference>
<keyword evidence="6 11" id="KW-0863">Zinc-finger</keyword>
<comment type="catalytic activity">
    <reaction evidence="1">
        <text>Thiol-dependent hydrolysis of ester, thioester, amide, peptide and isopeptide bonds formed by the C-terminal Gly of ubiquitin (a 76-residue protein attached to proteins as an intracellular targeting signal).</text>
        <dbReference type="EC" id="3.4.19.12"/>
    </reaction>
</comment>
<dbReference type="SUPFAM" id="SSF144232">
    <property type="entry name" value="HIT/MYND zinc finger-like"/>
    <property type="match status" value="1"/>
</dbReference>
<dbReference type="AlphaFoldDB" id="W1P4N8"/>
<feature type="compositionally biased region" description="Polar residues" evidence="12">
    <location>
        <begin position="992"/>
        <end position="1020"/>
    </location>
</feature>
<dbReference type="InterPro" id="IPR028889">
    <property type="entry name" value="USP"/>
</dbReference>
<dbReference type="InterPro" id="IPR050164">
    <property type="entry name" value="Peptidase_C19"/>
</dbReference>
<evidence type="ECO:0000256" key="2">
    <source>
        <dbReference type="ARBA" id="ARBA00009085"/>
    </source>
</evidence>
<accession>W1P4N8</accession>
<evidence type="ECO:0000256" key="5">
    <source>
        <dbReference type="ARBA" id="ARBA00022723"/>
    </source>
</evidence>
<evidence type="ECO:0000256" key="1">
    <source>
        <dbReference type="ARBA" id="ARBA00000707"/>
    </source>
</evidence>
<feature type="compositionally biased region" description="Polar residues" evidence="12">
    <location>
        <begin position="302"/>
        <end position="313"/>
    </location>
</feature>
<dbReference type="PROSITE" id="PS50235">
    <property type="entry name" value="USP_3"/>
    <property type="match status" value="1"/>
</dbReference>
<keyword evidence="7" id="KW-0833">Ubl conjugation pathway</keyword>
<evidence type="ECO:0000256" key="3">
    <source>
        <dbReference type="ARBA" id="ARBA00012759"/>
    </source>
</evidence>
<dbReference type="GO" id="GO:0005634">
    <property type="term" value="C:nucleus"/>
    <property type="evidence" value="ECO:0000318"/>
    <property type="project" value="GO_Central"/>
</dbReference>
<comment type="similarity">
    <text evidence="2">Belongs to the peptidase C19 family.</text>
</comment>
<keyword evidence="8" id="KW-0378">Hydrolase</keyword>
<dbReference type="InterPro" id="IPR038765">
    <property type="entry name" value="Papain-like_cys_pep_sf"/>
</dbReference>
<feature type="region of interest" description="Disordered" evidence="12">
    <location>
        <begin position="849"/>
        <end position="881"/>
    </location>
</feature>
<feature type="compositionally biased region" description="Low complexity" evidence="12">
    <location>
        <begin position="117"/>
        <end position="135"/>
    </location>
</feature>
<dbReference type="OrthoDB" id="420187at2759"/>
<gene>
    <name evidence="15" type="ORF">AMTR_s00135p00021060</name>
</gene>
<dbReference type="PROSITE" id="PS00972">
    <property type="entry name" value="USP_1"/>
    <property type="match status" value="1"/>
</dbReference>
<evidence type="ECO:0000256" key="10">
    <source>
        <dbReference type="ARBA" id="ARBA00022833"/>
    </source>
</evidence>
<feature type="compositionally biased region" description="Polar residues" evidence="12">
    <location>
        <begin position="234"/>
        <end position="244"/>
    </location>
</feature>
<evidence type="ECO:0000256" key="7">
    <source>
        <dbReference type="ARBA" id="ARBA00022786"/>
    </source>
</evidence>
<keyword evidence="16" id="KW-1185">Reference proteome</keyword>
<evidence type="ECO:0000256" key="6">
    <source>
        <dbReference type="ARBA" id="ARBA00022771"/>
    </source>
</evidence>
<feature type="compositionally biased region" description="Polar residues" evidence="12">
    <location>
        <begin position="189"/>
        <end position="203"/>
    </location>
</feature>
<feature type="compositionally biased region" description="Basic and acidic residues" evidence="12">
    <location>
        <begin position="369"/>
        <end position="380"/>
    </location>
</feature>
<evidence type="ECO:0000313" key="15">
    <source>
        <dbReference type="EMBL" id="ERN02883.1"/>
    </source>
</evidence>
<reference evidence="16" key="1">
    <citation type="journal article" date="2013" name="Science">
        <title>The Amborella genome and the evolution of flowering plants.</title>
        <authorList>
            <consortium name="Amborella Genome Project"/>
        </authorList>
    </citation>
    <scope>NUCLEOTIDE SEQUENCE [LARGE SCALE GENOMIC DNA]</scope>
</reference>
<evidence type="ECO:0000256" key="4">
    <source>
        <dbReference type="ARBA" id="ARBA00022670"/>
    </source>
</evidence>
<feature type="domain" description="USP" evidence="13">
    <location>
        <begin position="533"/>
        <end position="838"/>
    </location>
</feature>
<keyword evidence="5" id="KW-0479">Metal-binding</keyword>
<dbReference type="eggNOG" id="KOG1865">
    <property type="taxonomic scope" value="Eukaryota"/>
</dbReference>
<feature type="compositionally biased region" description="Low complexity" evidence="12">
    <location>
        <begin position="342"/>
        <end position="367"/>
    </location>
</feature>
<keyword evidence="4" id="KW-0645">Protease</keyword>
<evidence type="ECO:0000256" key="11">
    <source>
        <dbReference type="PROSITE-ProRule" id="PRU00134"/>
    </source>
</evidence>
<evidence type="ECO:0000256" key="9">
    <source>
        <dbReference type="ARBA" id="ARBA00022807"/>
    </source>
</evidence>
<dbReference type="STRING" id="13333.W1P4N8"/>
<feature type="compositionally biased region" description="Polar residues" evidence="12">
    <location>
        <begin position="329"/>
        <end position="339"/>
    </location>
</feature>
<keyword evidence="9" id="KW-0788">Thiol protease</keyword>
<dbReference type="PANTHER" id="PTHR24006">
    <property type="entry name" value="UBIQUITIN CARBOXYL-TERMINAL HYDROLASE"/>
    <property type="match status" value="1"/>
</dbReference>
<dbReference type="PROSITE" id="PS50865">
    <property type="entry name" value="ZF_MYND_2"/>
    <property type="match status" value="1"/>
</dbReference>
<dbReference type="EMBL" id="KI394463">
    <property type="protein sequence ID" value="ERN02883.1"/>
    <property type="molecule type" value="Genomic_DNA"/>
</dbReference>
<dbReference type="InterPro" id="IPR001394">
    <property type="entry name" value="Peptidase_C19_UCH"/>
</dbReference>
<evidence type="ECO:0000256" key="8">
    <source>
        <dbReference type="ARBA" id="ARBA00022801"/>
    </source>
</evidence>
<feature type="region of interest" description="Disordered" evidence="12">
    <location>
        <begin position="161"/>
        <end position="203"/>
    </location>
</feature>
<evidence type="ECO:0000259" key="14">
    <source>
        <dbReference type="PROSITE" id="PS50865"/>
    </source>
</evidence>
<dbReference type="Gene3D" id="3.90.70.10">
    <property type="entry name" value="Cysteine proteinases"/>
    <property type="match status" value="1"/>
</dbReference>
<dbReference type="GO" id="GO:0005829">
    <property type="term" value="C:cytosol"/>
    <property type="evidence" value="ECO:0000318"/>
    <property type="project" value="GO_Central"/>
</dbReference>
<dbReference type="Proteomes" id="UP000017836">
    <property type="component" value="Unassembled WGS sequence"/>
</dbReference>
<dbReference type="FunFam" id="6.10.140.2220:FF:000006">
    <property type="entry name" value="Ubiquitin carboxyl-terminal hydrolase 15"/>
    <property type="match status" value="1"/>
</dbReference>
<dbReference type="InterPro" id="IPR002893">
    <property type="entry name" value="Znf_MYND"/>
</dbReference>
<dbReference type="CDD" id="cd02661">
    <property type="entry name" value="Peptidase_C19E"/>
    <property type="match status" value="1"/>
</dbReference>
<keyword evidence="10" id="KW-0862">Zinc</keyword>
<dbReference type="GO" id="GO:0004843">
    <property type="term" value="F:cysteine-type deubiquitinase activity"/>
    <property type="evidence" value="ECO:0000318"/>
    <property type="project" value="GO_Central"/>
</dbReference>
<proteinExistence type="inferred from homology"/>
<feature type="region of interest" description="Disordered" evidence="12">
    <location>
        <begin position="234"/>
        <end position="391"/>
    </location>
</feature>
<dbReference type="GO" id="GO:0016579">
    <property type="term" value="P:protein deubiquitination"/>
    <property type="evidence" value="ECO:0007669"/>
    <property type="project" value="InterPro"/>
</dbReference>
<dbReference type="FunFam" id="3.90.70.10:FF:000026">
    <property type="entry name" value="Ubiquitin carboxyl-terminal hydrolase 15"/>
    <property type="match status" value="1"/>
</dbReference>
<dbReference type="SUPFAM" id="SSF54001">
    <property type="entry name" value="Cysteine proteinases"/>
    <property type="match status" value="1"/>
</dbReference>
<evidence type="ECO:0000259" key="13">
    <source>
        <dbReference type="PROSITE" id="PS50235"/>
    </source>
</evidence>
<dbReference type="EC" id="3.4.19.12" evidence="3"/>
<name>W1P4N8_AMBTC</name>
<dbReference type="HOGENOM" id="CLU_007397_1_1_1"/>
<dbReference type="KEGG" id="atr:18431024"/>
<dbReference type="Gramene" id="ERN02883">
    <property type="protein sequence ID" value="ERN02883"/>
    <property type="gene ID" value="AMTR_s00135p00021060"/>
</dbReference>
<dbReference type="OMA" id="LFYARCT"/>
<protein>
    <recommendedName>
        <fullName evidence="3">ubiquitinyl hydrolase 1</fullName>
        <ecNumber evidence="3">3.4.19.12</ecNumber>
    </recommendedName>
</protein>
<feature type="compositionally biased region" description="Low complexity" evidence="12">
    <location>
        <begin position="924"/>
        <end position="954"/>
    </location>
</feature>
<feature type="region of interest" description="Disordered" evidence="12">
    <location>
        <begin position="110"/>
        <end position="140"/>
    </location>
</feature>
<dbReference type="Pfam" id="PF00443">
    <property type="entry name" value="UCH"/>
    <property type="match status" value="1"/>
</dbReference>
<dbReference type="GO" id="GO:0008270">
    <property type="term" value="F:zinc ion binding"/>
    <property type="evidence" value="ECO:0007669"/>
    <property type="project" value="UniProtKB-KW"/>
</dbReference>
<feature type="region of interest" description="Disordered" evidence="12">
    <location>
        <begin position="924"/>
        <end position="1020"/>
    </location>
</feature>
<dbReference type="GO" id="GO:0031647">
    <property type="term" value="P:regulation of protein stability"/>
    <property type="evidence" value="ECO:0000318"/>
    <property type="project" value="GO_Central"/>
</dbReference>